<evidence type="ECO:0000313" key="1">
    <source>
        <dbReference type="EMBL" id="KAH6932360.1"/>
    </source>
</evidence>
<comment type="caution">
    <text evidence="1">The sequence shown here is derived from an EMBL/GenBank/DDBJ whole genome shotgun (WGS) entry which is preliminary data.</text>
</comment>
<proteinExistence type="predicted"/>
<protein>
    <submittedName>
        <fullName evidence="1">Uncharacterized protein</fullName>
    </submittedName>
</protein>
<name>A0ACB7SCR8_HYAAI</name>
<organism evidence="1 2">
    <name type="scientific">Hyalomma asiaticum</name>
    <name type="common">Tick</name>
    <dbReference type="NCBI Taxonomy" id="266040"/>
    <lineage>
        <taxon>Eukaryota</taxon>
        <taxon>Metazoa</taxon>
        <taxon>Ecdysozoa</taxon>
        <taxon>Arthropoda</taxon>
        <taxon>Chelicerata</taxon>
        <taxon>Arachnida</taxon>
        <taxon>Acari</taxon>
        <taxon>Parasitiformes</taxon>
        <taxon>Ixodida</taxon>
        <taxon>Ixodoidea</taxon>
        <taxon>Ixodidae</taxon>
        <taxon>Hyalomminae</taxon>
        <taxon>Hyalomma</taxon>
    </lineage>
</organism>
<accession>A0ACB7SCR8</accession>
<dbReference type="EMBL" id="CM023484">
    <property type="protein sequence ID" value="KAH6932360.1"/>
    <property type="molecule type" value="Genomic_DNA"/>
</dbReference>
<evidence type="ECO:0000313" key="2">
    <source>
        <dbReference type="Proteomes" id="UP000821845"/>
    </source>
</evidence>
<sequence length="93" mass="10763">MTTRRQAEQRAVPTIRSLHVSRTLSEVTPDQVKEDQARGDTLRQLFQSPSPSTPSRSPGMRHQQSTSPSTVRRPKRPTRERRPPAWLRDYQTD</sequence>
<gene>
    <name evidence="1" type="ORF">HPB50_004889</name>
</gene>
<reference evidence="1" key="1">
    <citation type="submission" date="2020-05" db="EMBL/GenBank/DDBJ databases">
        <title>Large-scale comparative analyses of tick genomes elucidate their genetic diversity and vector capacities.</title>
        <authorList>
            <person name="Jia N."/>
            <person name="Wang J."/>
            <person name="Shi W."/>
            <person name="Du L."/>
            <person name="Sun Y."/>
            <person name="Zhan W."/>
            <person name="Jiang J."/>
            <person name="Wang Q."/>
            <person name="Zhang B."/>
            <person name="Ji P."/>
            <person name="Sakyi L.B."/>
            <person name="Cui X."/>
            <person name="Yuan T."/>
            <person name="Jiang B."/>
            <person name="Yang W."/>
            <person name="Lam T.T.-Y."/>
            <person name="Chang Q."/>
            <person name="Ding S."/>
            <person name="Wang X."/>
            <person name="Zhu J."/>
            <person name="Ruan X."/>
            <person name="Zhao L."/>
            <person name="Wei J."/>
            <person name="Que T."/>
            <person name="Du C."/>
            <person name="Cheng J."/>
            <person name="Dai P."/>
            <person name="Han X."/>
            <person name="Huang E."/>
            <person name="Gao Y."/>
            <person name="Liu J."/>
            <person name="Shao H."/>
            <person name="Ye R."/>
            <person name="Li L."/>
            <person name="Wei W."/>
            <person name="Wang X."/>
            <person name="Wang C."/>
            <person name="Yang T."/>
            <person name="Huo Q."/>
            <person name="Li W."/>
            <person name="Guo W."/>
            <person name="Chen H."/>
            <person name="Zhou L."/>
            <person name="Ni X."/>
            <person name="Tian J."/>
            <person name="Zhou Y."/>
            <person name="Sheng Y."/>
            <person name="Liu T."/>
            <person name="Pan Y."/>
            <person name="Xia L."/>
            <person name="Li J."/>
            <person name="Zhao F."/>
            <person name="Cao W."/>
        </authorList>
    </citation>
    <scope>NUCLEOTIDE SEQUENCE</scope>
    <source>
        <strain evidence="1">Hyas-2018</strain>
    </source>
</reference>
<keyword evidence="2" id="KW-1185">Reference proteome</keyword>
<dbReference type="Proteomes" id="UP000821845">
    <property type="component" value="Chromosome 4"/>
</dbReference>